<keyword evidence="5" id="KW-0949">S-adenosyl-L-methionine</keyword>
<reference evidence="11" key="1">
    <citation type="submission" date="2021-01" db="EMBL/GenBank/DDBJ databases">
        <title>Adiantum capillus-veneris genome.</title>
        <authorList>
            <person name="Fang Y."/>
            <person name="Liao Q."/>
        </authorList>
    </citation>
    <scope>NUCLEOTIDE SEQUENCE</scope>
    <source>
        <strain evidence="11">H3</strain>
        <tissue evidence="11">Leaf</tissue>
    </source>
</reference>
<protein>
    <recommendedName>
        <fullName evidence="2">[histone H3]-lysine(4) N-trimethyltransferase</fullName>
        <ecNumber evidence="2">2.1.1.354</ecNumber>
    </recommendedName>
</protein>
<dbReference type="Proteomes" id="UP000886520">
    <property type="component" value="Chromosome 2"/>
</dbReference>
<dbReference type="SUPFAM" id="SSF82199">
    <property type="entry name" value="SET domain"/>
    <property type="match status" value="1"/>
</dbReference>
<evidence type="ECO:0000256" key="4">
    <source>
        <dbReference type="ARBA" id="ARBA00022679"/>
    </source>
</evidence>
<dbReference type="PANTHER" id="PTHR45814">
    <property type="entry name" value="HISTONE-LYSINE N-METHYLTRANSFERASE SETD1"/>
    <property type="match status" value="1"/>
</dbReference>
<evidence type="ECO:0000256" key="1">
    <source>
        <dbReference type="ARBA" id="ARBA00004123"/>
    </source>
</evidence>
<feature type="compositionally biased region" description="Polar residues" evidence="9">
    <location>
        <begin position="834"/>
        <end position="848"/>
    </location>
</feature>
<feature type="domain" description="SET" evidence="10">
    <location>
        <begin position="999"/>
        <end position="1116"/>
    </location>
</feature>
<dbReference type="OrthoDB" id="308383at2759"/>
<accession>A0A9D4V8D0</accession>
<evidence type="ECO:0000256" key="2">
    <source>
        <dbReference type="ARBA" id="ARBA00012182"/>
    </source>
</evidence>
<sequence>MLLCCTEGETLIRHFDLCWRNPNSITLLLADPGRHTVLQLSPPAEIKQLTRAEEADEKRKVAGHIAQTLQRLAHRLIHVEDRRLNALQGTNYKEPILEVLRHCPFSLLFLGKPYRRLALLLDDEKTLSSSIPRRHPIRVDKSRAVPAGNDRQITGSTQLSFHKIYRQKRCYSNFDKGKEGYSSSQWKSDCGNSSREAVEPRYSAGHNGFKSTRRTDYKETIKSTSPSLLPSSTGSAKSDRDFPKRSFDRFSRNFSSGIDFDVPVVKKQKVEHCRSSAPQYYATPEFDHNEQKSFLDETKWMYKNQHAKMSGPYGVKQLMEGFHSRFLQEDLPIYQLLEGKLCEPITLKQLMDDVQQSPRESGRRHSNQSMPSQRFPQVLAEDRAASDDDLPPGFGGRCSRFSQKSTRDYSPTSMLTVTGPGLPVHGFSSSGSDYEDTDLYLPPGFEGGPAIESHTSELCGTPQNPSLSVGVAARREGVRVMHLGYEQQEPVVHDRVHASWQGSSPHAIVGYSNQGTNTGSETSLNGHTAWAYAPAAIKIPSFEPQALSQPTVCIGLPVSKPATRSWPIASHLPSGVFNAEPYSYLNSSVLANNTLATKESIEFSERQSPDPLSLILSELLAAVKRTYIRSVLSALIGEQLDCWLDANKHWIGRVLSSDKDSPTRGACCMLSKPEVGMCNMEARVSPDEASVSAEAGTLHVEASTATTGCPNFVSEAGNAQGSEGSWLANHAGSLGENQQLLSTHTRNDANLCHAVGVVGAPLSSNAHNNVVGASKMSPSSGKSVTFSLGPDKVGSSLSSYEACKMSSKLSSSMGNETSQIFSVPREERQRKSDAITSRRQSSGNTSDAVQLEAKPPRLAASTLKKENMKSLKQLMLITSKLRSARLKSGLSKKTGSKLLCSESPKISEIGQRNWILASEGYDGCARTSVCGLWKTDAHGDGHHVECFHIKDQSPKIGVPCMQTLTHLAGSRSAPVESLTAAAEESDVIKLTLSKLVNKRSLKVARSKIHKWGVFPAEAVEAGDFVIEYLGELVRSRIADIREERYTKSGIGSGYLLRINNECAVDATKRGGLARFINHSCDPNCYINIVTVEGLKRVLIFAKRHIQPGEEVTYDYKSVRGVLNVQCCCGSSKCLGSST</sequence>
<organism evidence="11 12">
    <name type="scientific">Adiantum capillus-veneris</name>
    <name type="common">Maidenhair fern</name>
    <dbReference type="NCBI Taxonomy" id="13818"/>
    <lineage>
        <taxon>Eukaryota</taxon>
        <taxon>Viridiplantae</taxon>
        <taxon>Streptophyta</taxon>
        <taxon>Embryophyta</taxon>
        <taxon>Tracheophyta</taxon>
        <taxon>Polypodiopsida</taxon>
        <taxon>Polypodiidae</taxon>
        <taxon>Polypodiales</taxon>
        <taxon>Pteridineae</taxon>
        <taxon>Pteridaceae</taxon>
        <taxon>Vittarioideae</taxon>
        <taxon>Adiantum</taxon>
    </lineage>
</organism>
<keyword evidence="4" id="KW-0808">Transferase</keyword>
<dbReference type="SMART" id="SM00317">
    <property type="entry name" value="SET"/>
    <property type="match status" value="1"/>
</dbReference>
<evidence type="ECO:0000256" key="9">
    <source>
        <dbReference type="SAM" id="MobiDB-lite"/>
    </source>
</evidence>
<dbReference type="InterPro" id="IPR046341">
    <property type="entry name" value="SET_dom_sf"/>
</dbReference>
<dbReference type="SUPFAM" id="SSF55277">
    <property type="entry name" value="GYF domain"/>
    <property type="match status" value="1"/>
</dbReference>
<keyword evidence="12" id="KW-1185">Reference proteome</keyword>
<dbReference type="GO" id="GO:0140999">
    <property type="term" value="F:histone H3K4 trimethyltransferase activity"/>
    <property type="evidence" value="ECO:0007669"/>
    <property type="project" value="UniProtKB-EC"/>
</dbReference>
<gene>
    <name evidence="11" type="ORF">GOP47_0001494</name>
</gene>
<feature type="region of interest" description="Disordered" evidence="9">
    <location>
        <begin position="353"/>
        <end position="417"/>
    </location>
</feature>
<comment type="subcellular location">
    <subcellularLocation>
        <location evidence="1">Nucleus</location>
    </subcellularLocation>
</comment>
<dbReference type="EMBL" id="JABFUD020000003">
    <property type="protein sequence ID" value="KAI5081751.1"/>
    <property type="molecule type" value="Genomic_DNA"/>
</dbReference>
<dbReference type="PANTHER" id="PTHR45814:SF2">
    <property type="entry name" value="HISTONE-LYSINE N-METHYLTRANSFERASE SETD1"/>
    <property type="match status" value="1"/>
</dbReference>
<proteinExistence type="predicted"/>
<feature type="compositionally biased region" description="Polar residues" evidence="9">
    <location>
        <begin position="181"/>
        <end position="195"/>
    </location>
</feature>
<evidence type="ECO:0000313" key="11">
    <source>
        <dbReference type="EMBL" id="KAI5081751.1"/>
    </source>
</evidence>
<name>A0A9D4V8D0_ADICA</name>
<evidence type="ECO:0000256" key="7">
    <source>
        <dbReference type="ARBA" id="ARBA00023242"/>
    </source>
</evidence>
<feature type="compositionally biased region" description="Polar residues" evidence="9">
    <location>
        <begin position="808"/>
        <end position="821"/>
    </location>
</feature>
<evidence type="ECO:0000256" key="5">
    <source>
        <dbReference type="ARBA" id="ARBA00022691"/>
    </source>
</evidence>
<evidence type="ECO:0000256" key="8">
    <source>
        <dbReference type="ARBA" id="ARBA00047571"/>
    </source>
</evidence>
<dbReference type="EC" id="2.1.1.354" evidence="2"/>
<feature type="compositionally biased region" description="Basic and acidic residues" evidence="9">
    <location>
        <begin position="824"/>
        <end position="833"/>
    </location>
</feature>
<keyword evidence="7" id="KW-0539">Nucleus</keyword>
<dbReference type="GO" id="GO:0032259">
    <property type="term" value="P:methylation"/>
    <property type="evidence" value="ECO:0007669"/>
    <property type="project" value="UniProtKB-KW"/>
</dbReference>
<dbReference type="PROSITE" id="PS50280">
    <property type="entry name" value="SET"/>
    <property type="match status" value="1"/>
</dbReference>
<evidence type="ECO:0000256" key="3">
    <source>
        <dbReference type="ARBA" id="ARBA00022603"/>
    </source>
</evidence>
<evidence type="ECO:0000256" key="6">
    <source>
        <dbReference type="ARBA" id="ARBA00022853"/>
    </source>
</evidence>
<feature type="region of interest" description="Disordered" evidence="9">
    <location>
        <begin position="808"/>
        <end position="857"/>
    </location>
</feature>
<dbReference type="InterPro" id="IPR044570">
    <property type="entry name" value="Set1-like"/>
</dbReference>
<dbReference type="AlphaFoldDB" id="A0A9D4V8D0"/>
<dbReference type="Gene3D" id="3.30.1490.40">
    <property type="match status" value="1"/>
</dbReference>
<dbReference type="InterPro" id="IPR001214">
    <property type="entry name" value="SET_dom"/>
</dbReference>
<dbReference type="GO" id="GO:0048188">
    <property type="term" value="C:Set1C/COMPASS complex"/>
    <property type="evidence" value="ECO:0007669"/>
    <property type="project" value="TreeGrafter"/>
</dbReference>
<dbReference type="Pfam" id="PF00856">
    <property type="entry name" value="SET"/>
    <property type="match status" value="1"/>
</dbReference>
<evidence type="ECO:0000259" key="10">
    <source>
        <dbReference type="PROSITE" id="PS50280"/>
    </source>
</evidence>
<dbReference type="Gene3D" id="2.170.270.10">
    <property type="entry name" value="SET domain"/>
    <property type="match status" value="1"/>
</dbReference>
<comment type="catalytic activity">
    <reaction evidence="8">
        <text>L-lysyl(4)-[histone H3] + 3 S-adenosyl-L-methionine = N(6),N(6),N(6)-trimethyl-L-lysyl(4)-[histone H3] + 3 S-adenosyl-L-homocysteine + 3 H(+)</text>
        <dbReference type="Rhea" id="RHEA:60260"/>
        <dbReference type="Rhea" id="RHEA-COMP:15537"/>
        <dbReference type="Rhea" id="RHEA-COMP:15547"/>
        <dbReference type="ChEBI" id="CHEBI:15378"/>
        <dbReference type="ChEBI" id="CHEBI:29969"/>
        <dbReference type="ChEBI" id="CHEBI:57856"/>
        <dbReference type="ChEBI" id="CHEBI:59789"/>
        <dbReference type="ChEBI" id="CHEBI:61961"/>
        <dbReference type="EC" id="2.1.1.354"/>
    </reaction>
</comment>
<feature type="compositionally biased region" description="Low complexity" evidence="9">
    <location>
        <begin position="223"/>
        <end position="233"/>
    </location>
</feature>
<feature type="region of interest" description="Disordered" evidence="9">
    <location>
        <begin position="177"/>
        <end position="242"/>
    </location>
</feature>
<keyword evidence="6" id="KW-0156">Chromatin regulator</keyword>
<comment type="caution">
    <text evidence="11">The sequence shown here is derived from an EMBL/GenBank/DDBJ whole genome shotgun (WGS) entry which is preliminary data.</text>
</comment>
<keyword evidence="3" id="KW-0489">Methyltransferase</keyword>
<feature type="compositionally biased region" description="Polar residues" evidence="9">
    <location>
        <begin position="400"/>
        <end position="416"/>
    </location>
</feature>
<dbReference type="InterPro" id="IPR035445">
    <property type="entry name" value="GYF-like_dom_sf"/>
</dbReference>
<evidence type="ECO:0000313" key="12">
    <source>
        <dbReference type="Proteomes" id="UP000886520"/>
    </source>
</evidence>